<evidence type="ECO:0000256" key="3">
    <source>
        <dbReference type="ARBA" id="ARBA00022692"/>
    </source>
</evidence>
<keyword evidence="5 6" id="KW-0472">Membrane</keyword>
<keyword evidence="4 6" id="KW-1133">Transmembrane helix</keyword>
<evidence type="ECO:0000256" key="5">
    <source>
        <dbReference type="ARBA" id="ARBA00023136"/>
    </source>
</evidence>
<comment type="caution">
    <text evidence="9">The sequence shown here is derived from an EMBL/GenBank/DDBJ whole genome shotgun (WGS) entry which is preliminary data.</text>
</comment>
<dbReference type="GO" id="GO:0140359">
    <property type="term" value="F:ABC-type transporter activity"/>
    <property type="evidence" value="ECO:0007669"/>
    <property type="project" value="InterPro"/>
</dbReference>
<evidence type="ECO:0000313" key="9">
    <source>
        <dbReference type="EMBL" id="MVZ64157.1"/>
    </source>
</evidence>
<organism evidence="9 10">
    <name type="scientific">Sphingobacterium humi</name>
    <dbReference type="NCBI Taxonomy" id="1796905"/>
    <lineage>
        <taxon>Bacteria</taxon>
        <taxon>Pseudomonadati</taxon>
        <taxon>Bacteroidota</taxon>
        <taxon>Sphingobacteriia</taxon>
        <taxon>Sphingobacteriales</taxon>
        <taxon>Sphingobacteriaceae</taxon>
        <taxon>Sphingobacterium</taxon>
    </lineage>
</organism>
<keyword evidence="3 6" id="KW-0812">Transmembrane</keyword>
<dbReference type="InterPro" id="IPR019863">
    <property type="entry name" value="Motility-assoc_ABC-rel_GldG"/>
</dbReference>
<feature type="transmembrane region" description="Helical" evidence="6">
    <location>
        <begin position="12"/>
        <end position="35"/>
    </location>
</feature>
<feature type="transmembrane region" description="Helical" evidence="6">
    <location>
        <begin position="219"/>
        <end position="237"/>
    </location>
</feature>
<evidence type="ECO:0000256" key="1">
    <source>
        <dbReference type="ARBA" id="ARBA00004651"/>
    </source>
</evidence>
<feature type="transmembrane region" description="Helical" evidence="6">
    <location>
        <begin position="136"/>
        <end position="156"/>
    </location>
</feature>
<evidence type="ECO:0000313" key="10">
    <source>
        <dbReference type="Proteomes" id="UP000435036"/>
    </source>
</evidence>
<feature type="transmembrane region" description="Helical" evidence="6">
    <location>
        <begin position="94"/>
        <end position="116"/>
    </location>
</feature>
<dbReference type="Pfam" id="PF09822">
    <property type="entry name" value="ABC_transp_aux"/>
    <property type="match status" value="1"/>
</dbReference>
<name>A0A6N8L4C7_9SPHI</name>
<accession>A0A6N8L4C7</accession>
<reference evidence="9 10" key="1">
    <citation type="submission" date="2019-12" db="EMBL/GenBank/DDBJ databases">
        <authorList>
            <person name="Dong K."/>
        </authorList>
    </citation>
    <scope>NUCLEOTIDE SEQUENCE [LARGE SCALE GENOMIC DNA]</scope>
    <source>
        <strain evidence="9 10">JCM 31225</strain>
    </source>
</reference>
<dbReference type="PANTHER" id="PTHR30294">
    <property type="entry name" value="MEMBRANE COMPONENT OF ABC TRANSPORTER YHHJ-RELATED"/>
    <property type="match status" value="1"/>
</dbReference>
<keyword evidence="10" id="KW-1185">Reference proteome</keyword>
<feature type="domain" description="DUF7088" evidence="8">
    <location>
        <begin position="277"/>
        <end position="385"/>
    </location>
</feature>
<dbReference type="OrthoDB" id="9777219at2"/>
<dbReference type="InterPro" id="IPR055396">
    <property type="entry name" value="DUF7088"/>
</dbReference>
<dbReference type="AlphaFoldDB" id="A0A6N8L4C7"/>
<dbReference type="Proteomes" id="UP000435036">
    <property type="component" value="Unassembled WGS sequence"/>
</dbReference>
<comment type="subcellular location">
    <subcellularLocation>
        <location evidence="1">Cell membrane</location>
        <topology evidence="1">Multi-pass membrane protein</topology>
    </subcellularLocation>
</comment>
<dbReference type="RefSeq" id="WP_160370873.1">
    <property type="nucleotide sequence ID" value="NZ_WSQA01000023.1"/>
</dbReference>
<feature type="transmembrane region" description="Helical" evidence="6">
    <location>
        <begin position="55"/>
        <end position="73"/>
    </location>
</feature>
<evidence type="ECO:0000259" key="8">
    <source>
        <dbReference type="Pfam" id="PF23357"/>
    </source>
</evidence>
<evidence type="ECO:0000256" key="6">
    <source>
        <dbReference type="SAM" id="Phobius"/>
    </source>
</evidence>
<feature type="transmembrane region" description="Helical" evidence="6">
    <location>
        <begin position="769"/>
        <end position="789"/>
    </location>
</feature>
<dbReference type="PANTHER" id="PTHR30294:SF29">
    <property type="entry name" value="MULTIDRUG ABC TRANSPORTER PERMEASE YBHS-RELATED"/>
    <property type="match status" value="1"/>
</dbReference>
<dbReference type="InterPro" id="IPR051449">
    <property type="entry name" value="ABC-2_transporter_component"/>
</dbReference>
<sequence>MYSIFKKEIANYFNAYTGFLAIALFLLITGLLCWIFPNTSILEAGYASMDSFFNLAPYVLMFLIPAIAMRSIAGEQADGTYELLLSRSISIQQLVVGKFLGASAIFILALIPTLLYPISLYFLANPVGNIDTGAIIGSYIGLLFLGLSYTAIAIFCSSLSKNSIVAFLLAVFACFFVYYAFDAISQFSSLLPYEQGIKRFGIQEHYLNISRGVLSAGDLLYFISLSLVFLVFTIGHLRRHYTPIRKTMLRYALVVLAVLIVNQPFVTRNLGRLDFTADKRFTLSDSSKELLKSLKKDIQVTVFLDGDLPNGFNRLKEASLDMLTNLRAFANVNISYNTIDPLEGSEQERQEFSNALVQRGLYPTNLSVKNEGGLSQKPIFPWAIIGDGKQEVAINLLQTKMGLPPEEVLNNSVQNLEYAFASAIKKLNAGSMPFIGFTEGHGEPSDLQLYDAMQSLASTGQVGRVNLDSMSYASLDQLSLLIIAKPQLPFSEADKYKIDYFVRRGGRLIWAIDPIDASLDHLRKMGSQPLVTQQLNLDDQLFTYGVRINYDLIADLNCGQIPVTVGQLSGQPQIELAPWYFFPILVPTSKAALVKNLDGIRTEFISSLDTLTSPGIKKEILLTSSPFSRLLTPPNQIGLDMIDEQPDPQKFKSKPIPVAVMLEGNFPYLYKDRPTPTGIAEPRDLNQLSKPAKMFVISDGDWLINAINQSDQSPFPLGWDRYTQQQFANKTLLSNLTDYLLYDESLIALRNREVKLRLLDQASLKTNKVFWQLTNVAAPILILLIIAFLQQLARKHRYAKRA</sequence>
<dbReference type="NCBIfam" id="TIGR03521">
    <property type="entry name" value="GldG"/>
    <property type="match status" value="1"/>
</dbReference>
<evidence type="ECO:0000259" key="7">
    <source>
        <dbReference type="Pfam" id="PF09822"/>
    </source>
</evidence>
<dbReference type="EMBL" id="WSQA01000023">
    <property type="protein sequence ID" value="MVZ64157.1"/>
    <property type="molecule type" value="Genomic_DNA"/>
</dbReference>
<evidence type="ECO:0000256" key="2">
    <source>
        <dbReference type="ARBA" id="ARBA00022475"/>
    </source>
</evidence>
<dbReference type="Pfam" id="PF23357">
    <property type="entry name" value="DUF7088"/>
    <property type="match status" value="1"/>
</dbReference>
<dbReference type="Pfam" id="PF12679">
    <property type="entry name" value="ABC2_membrane_2"/>
    <property type="match status" value="1"/>
</dbReference>
<evidence type="ECO:0000256" key="4">
    <source>
        <dbReference type="ARBA" id="ARBA00022989"/>
    </source>
</evidence>
<protein>
    <submittedName>
        <fullName evidence="9">Gliding motility-associated ABC transporter substrate-binding protein GldG</fullName>
    </submittedName>
</protein>
<dbReference type="InterPro" id="IPR019196">
    <property type="entry name" value="ABC_transp_unknown"/>
</dbReference>
<feature type="transmembrane region" description="Helical" evidence="6">
    <location>
        <begin position="249"/>
        <end position="266"/>
    </location>
</feature>
<feature type="transmembrane region" description="Helical" evidence="6">
    <location>
        <begin position="163"/>
        <end position="181"/>
    </location>
</feature>
<gene>
    <name evidence="9" type="primary">gldG</name>
    <name evidence="9" type="ORF">GQF63_19205</name>
</gene>
<keyword evidence="2" id="KW-1003">Cell membrane</keyword>
<proteinExistence type="predicted"/>
<feature type="domain" description="ABC-type uncharacterised transport system" evidence="7">
    <location>
        <begin position="435"/>
        <end position="735"/>
    </location>
</feature>
<dbReference type="GO" id="GO:0005886">
    <property type="term" value="C:plasma membrane"/>
    <property type="evidence" value="ECO:0007669"/>
    <property type="project" value="UniProtKB-SubCell"/>
</dbReference>